<keyword evidence="4" id="KW-0067">ATP-binding</keyword>
<dbReference type="PANTHER" id="PTHR12131:SF7">
    <property type="entry name" value="EXOSOME RNA HELICASE MTR4"/>
    <property type="match status" value="1"/>
</dbReference>
<dbReference type="FunFam" id="3.40.50.300:FF:000083">
    <property type="entry name" value="ATP-dependent RNA helicase DOB1"/>
    <property type="match status" value="1"/>
</dbReference>
<evidence type="ECO:0000256" key="2">
    <source>
        <dbReference type="ARBA" id="ARBA00022801"/>
    </source>
</evidence>
<dbReference type="Pfam" id="PF00270">
    <property type="entry name" value="DEAD"/>
    <property type="match status" value="1"/>
</dbReference>
<keyword evidence="3 7" id="KW-0347">Helicase</keyword>
<dbReference type="EMBL" id="GDID01001566">
    <property type="protein sequence ID" value="JAP95040.1"/>
    <property type="molecule type" value="Transcribed_RNA"/>
</dbReference>
<accession>A0A146KDY1</accession>
<dbReference type="Gene3D" id="1.10.3380.30">
    <property type="match status" value="1"/>
</dbReference>
<dbReference type="InterPro" id="IPR011545">
    <property type="entry name" value="DEAD/DEAH_box_helicase_dom"/>
</dbReference>
<dbReference type="GO" id="GO:0016787">
    <property type="term" value="F:hydrolase activity"/>
    <property type="evidence" value="ECO:0007669"/>
    <property type="project" value="UniProtKB-KW"/>
</dbReference>
<dbReference type="GO" id="GO:0005634">
    <property type="term" value="C:nucleus"/>
    <property type="evidence" value="ECO:0007669"/>
    <property type="project" value="TreeGrafter"/>
</dbReference>
<evidence type="ECO:0000259" key="6">
    <source>
        <dbReference type="PROSITE" id="PS51194"/>
    </source>
</evidence>
<name>A0A146KDY1_9EUKA</name>
<dbReference type="Gene3D" id="3.40.50.300">
    <property type="entry name" value="P-loop containing nucleotide triphosphate hydrolases"/>
    <property type="match status" value="2"/>
</dbReference>
<evidence type="ECO:0000259" key="5">
    <source>
        <dbReference type="PROSITE" id="PS51192"/>
    </source>
</evidence>
<reference evidence="7" key="1">
    <citation type="submission" date="2015-07" db="EMBL/GenBank/DDBJ databases">
        <title>Adaptation to a free-living lifestyle via gene acquisitions in the diplomonad Trepomonas sp. PC1.</title>
        <authorList>
            <person name="Xu F."/>
            <person name="Jerlstrom-Hultqvist J."/>
            <person name="Kolisko M."/>
            <person name="Simpson A.G.B."/>
            <person name="Roger A.J."/>
            <person name="Svard S.G."/>
            <person name="Andersson J.O."/>
        </authorList>
    </citation>
    <scope>NUCLEOTIDE SEQUENCE</scope>
    <source>
        <strain evidence="7">PC1</strain>
    </source>
</reference>
<dbReference type="PROSITE" id="PS51194">
    <property type="entry name" value="HELICASE_CTER"/>
    <property type="match status" value="1"/>
</dbReference>
<keyword evidence="1" id="KW-0547">Nucleotide-binding</keyword>
<dbReference type="GO" id="GO:0003676">
    <property type="term" value="F:nucleic acid binding"/>
    <property type="evidence" value="ECO:0007669"/>
    <property type="project" value="InterPro"/>
</dbReference>
<dbReference type="AlphaFoldDB" id="A0A146KDY1"/>
<dbReference type="PANTHER" id="PTHR12131">
    <property type="entry name" value="ATP-DEPENDENT RNA AND DNA HELICASE"/>
    <property type="match status" value="1"/>
</dbReference>
<dbReference type="Pfam" id="PF08148">
    <property type="entry name" value="DSHCT"/>
    <property type="match status" value="1"/>
</dbReference>
<dbReference type="PROSITE" id="PS51192">
    <property type="entry name" value="HELICASE_ATP_BIND_1"/>
    <property type="match status" value="1"/>
</dbReference>
<dbReference type="GO" id="GO:0000460">
    <property type="term" value="P:maturation of 5.8S rRNA"/>
    <property type="evidence" value="ECO:0007669"/>
    <property type="project" value="TreeGrafter"/>
</dbReference>
<gene>
    <name evidence="7" type="ORF">TPC1_12090</name>
</gene>
<dbReference type="CDD" id="cd18795">
    <property type="entry name" value="SF2_C_Ski2"/>
    <property type="match status" value="1"/>
</dbReference>
<dbReference type="GO" id="GO:0004386">
    <property type="term" value="F:helicase activity"/>
    <property type="evidence" value="ECO:0007669"/>
    <property type="project" value="UniProtKB-KW"/>
</dbReference>
<evidence type="ECO:0000313" key="7">
    <source>
        <dbReference type="EMBL" id="JAP95040.1"/>
    </source>
</evidence>
<dbReference type="InterPro" id="IPR012961">
    <property type="entry name" value="Ski2/MTR4_C"/>
</dbReference>
<protein>
    <submittedName>
        <fullName evidence="7">DEAD/DEAH box helicase and DSHCT domain-containing protein</fullName>
    </submittedName>
</protein>
<evidence type="ECO:0000256" key="3">
    <source>
        <dbReference type="ARBA" id="ARBA00022806"/>
    </source>
</evidence>
<keyword evidence="2" id="KW-0378">Hydrolase</keyword>
<dbReference type="InterPro" id="IPR001650">
    <property type="entry name" value="Helicase_C-like"/>
</dbReference>
<proteinExistence type="predicted"/>
<dbReference type="InterPro" id="IPR027417">
    <property type="entry name" value="P-loop_NTPase"/>
</dbReference>
<dbReference type="InterPro" id="IPR050699">
    <property type="entry name" value="RNA-DNA_Helicase"/>
</dbReference>
<dbReference type="InterPro" id="IPR014001">
    <property type="entry name" value="Helicase_ATP-bd"/>
</dbReference>
<dbReference type="SMART" id="SM01142">
    <property type="entry name" value="DSHCT"/>
    <property type="match status" value="1"/>
</dbReference>
<dbReference type="GO" id="GO:0005524">
    <property type="term" value="F:ATP binding"/>
    <property type="evidence" value="ECO:0007669"/>
    <property type="project" value="UniProtKB-KW"/>
</dbReference>
<feature type="domain" description="Helicase ATP-binding" evidence="5">
    <location>
        <begin position="73"/>
        <end position="240"/>
    </location>
</feature>
<feature type="non-terminal residue" evidence="7">
    <location>
        <position position="1"/>
    </location>
</feature>
<dbReference type="SUPFAM" id="SSF52540">
    <property type="entry name" value="P-loop containing nucleoside triphosphate hydrolases"/>
    <property type="match status" value="1"/>
</dbReference>
<organism evidence="7">
    <name type="scientific">Trepomonas sp. PC1</name>
    <dbReference type="NCBI Taxonomy" id="1076344"/>
    <lineage>
        <taxon>Eukaryota</taxon>
        <taxon>Metamonada</taxon>
        <taxon>Diplomonadida</taxon>
        <taxon>Hexamitidae</taxon>
        <taxon>Hexamitinae</taxon>
        <taxon>Trepomonas</taxon>
    </lineage>
</organism>
<sequence length="1097" mass="124667">QDEKQQINRLPVVIDVDQPEQVDKRKNVRHSVVFPQSIVPPTDPKDPIYVLDPPTEMARKYKFTLDPFQQKAISALHRGESVLVSAHTSAGKTVIAEYAIALCVSKNQRIVYTSPIKALSNQKYRDLTVTYQENQDLVNGQKASIGLMTGDTTVNRDAQVLVMTTEILRNMLHSGAELLREIGCVVFDEVHYMKNAERGLVWEDVLSLLNSKINFVFLSATIPNSSEFAAWVCHTHQKPIHVVYTEFRPVPLQFYICPIGSQQAFPVYNSDTRVIDQTKVQKAIQALPFQSSHETIQAGKGKLQKRQTSETVISMLRYLVDQNVYPVIVFSFGKAKCEELAVQCTKIPRFQNLITPDQKKMVDSLFGAALLELPEEDRQIKQIVAALQMLKLGIAVHHSGLLPFVKEITEILFQEDLIKIIFVTETFAMGLNLPARCVMFSELKKFDGVEQRYVQSGEFIQMAGRSGRRGLDDQGVVISLFSDAADCQNALQIMQGSAEPLNSAYRLNYGSIVSLLRTEGMSPETTLRRSFLQFQKDFRLPKCEKMLSDLQFQLQFLEKSFPGLQQMIKKLEFEQLLKVKQNQIQMLLSENLLLKQSLFKGKIVEIDVNDQKGLGIVVANVQFGGVDYFDVLVPVYTNISMKQRGAEPVMTLINQKMSVEKVHFQAEVAEVAAANGITISQSQDLDQILFNQKLQVINDFNFNRFDLQEQNIQIVSILFYTLIKQCRENPYLCNSSSVKQFLLENQFQHQQPCIIRVTQSCFKNVSTKHLLKQQDNLSQFADRQQLLKVFENAIEKLLQAKIEVVAKENPQLKGMQLFYGIVEQIDDVVPWKPITDFAQETDIQQIKQLCELQREKPVFCFNNDQKKLLIEGFNLQQKINVITVCSKEQSMVLSKELGNMIQVLHKLNYLEPNGVITEKGKIGCQINAGSELIITELLFKNVLADCTEQQFAGLICSLIGDSFDAEYTLQQDDLEKKQQQLKEIVQNLIKTCSEHDTLIDQYITKVEDAVNDLCAELAYMWAGGASLNDLCDVTKNLFEGNIVRMLRRLVTVLQQIDEATEVWTDQKLNMLCKSTILKVNRGIVKADSLYIIEEQVE</sequence>
<evidence type="ECO:0000256" key="4">
    <source>
        <dbReference type="ARBA" id="ARBA00022840"/>
    </source>
</evidence>
<evidence type="ECO:0000256" key="1">
    <source>
        <dbReference type="ARBA" id="ARBA00022741"/>
    </source>
</evidence>
<feature type="domain" description="Helicase C-terminal" evidence="6">
    <location>
        <begin position="319"/>
        <end position="520"/>
    </location>
</feature>
<dbReference type="SMART" id="SM00487">
    <property type="entry name" value="DEXDc"/>
    <property type="match status" value="1"/>
</dbReference>
<dbReference type="SMART" id="SM00490">
    <property type="entry name" value="HELICc"/>
    <property type="match status" value="1"/>
</dbReference>